<dbReference type="GO" id="GO:0046872">
    <property type="term" value="F:metal ion binding"/>
    <property type="evidence" value="ECO:0007669"/>
    <property type="project" value="InterPro"/>
</dbReference>
<name>A0A3G4ZKG7_9VIRU</name>
<dbReference type="Gene3D" id="3.30.470.20">
    <property type="entry name" value="ATP-grasp fold, B domain"/>
    <property type="match status" value="1"/>
</dbReference>
<dbReference type="PROSITE" id="PS50975">
    <property type="entry name" value="ATP_GRASP"/>
    <property type="match status" value="2"/>
</dbReference>
<evidence type="ECO:0000313" key="2">
    <source>
        <dbReference type="EMBL" id="AYV75335.1"/>
    </source>
</evidence>
<accession>A0A3G4ZKG7</accession>
<reference evidence="2" key="1">
    <citation type="submission" date="2018-10" db="EMBL/GenBank/DDBJ databases">
        <title>Hidden diversity of soil giant viruses.</title>
        <authorList>
            <person name="Schulz F."/>
            <person name="Alteio L."/>
            <person name="Goudeau D."/>
            <person name="Ryan E.M."/>
            <person name="Malmstrom R.R."/>
            <person name="Blanchard J."/>
            <person name="Woyke T."/>
        </authorList>
    </citation>
    <scope>NUCLEOTIDE SEQUENCE</scope>
    <source>
        <strain evidence="2">TEV1</strain>
    </source>
</reference>
<proteinExistence type="predicted"/>
<dbReference type="GO" id="GO:0005524">
    <property type="term" value="F:ATP binding"/>
    <property type="evidence" value="ECO:0007669"/>
    <property type="project" value="InterPro"/>
</dbReference>
<dbReference type="InterPro" id="IPR005479">
    <property type="entry name" value="CPAse_ATP-bd"/>
</dbReference>
<gene>
    <name evidence="2" type="ORF">Terrestrivirus1_209</name>
</gene>
<feature type="domain" description="ATP-grasp" evidence="1">
    <location>
        <begin position="408"/>
        <end position="598"/>
    </location>
</feature>
<dbReference type="PROSITE" id="PS00867">
    <property type="entry name" value="CPSASE_2"/>
    <property type="match status" value="1"/>
</dbReference>
<evidence type="ECO:0000259" key="1">
    <source>
        <dbReference type="PROSITE" id="PS50975"/>
    </source>
</evidence>
<dbReference type="InterPro" id="IPR011761">
    <property type="entry name" value="ATP-grasp"/>
</dbReference>
<sequence>MIVVFLYNDYTFSYIYFYLKRCKETYVVLNNFNKEYFDKADAIVPFGINSQKKLYEIKQTYPEYKYKFLVNSAEVYTLFDDKKQFYDFVERENVLEGSQMKLIKTYDEKYDGPHKTGSFLVKNKRGVGSLHNKIITGDIYDIINRYNTDNQIQDILDVKEIQAVNLVCKKGKIISGLNFVFPGAINPQILNSTAKQYLRHLEEKYMKVLSKLVKLVSYDGFVEFELLLDANDDLYLLECNPRIPGDIKSTFENTPNSPYITDLINVYINVLSKRPLRLEKFWNNSVIIYNGNNPYPSHVIYDNVIIYRENILIPYEENFISYITKLSMIKRKNITYNDKDYTVSYEDIMDPDTNLIQNDFVEINDVLTSCIDKNVNMIFVYACEHTEFLLKYYNEVKENGIKFLIPHRKVYECFNDKIKFYNFMEFKGLGKYIAQIYDSIKTPCILKHNKSDYGRNTFIINKLDDVPTNINLNSSNDLDDYIICEIVEGNKEYATHILAVNGKIVKELTIEHTFDDDIFVHGITKKPLTSLTVEIHGTSLNVFEKIIKMTNYSGMLCIDYKIKDDVPKIFEINPRAGGSLFRTNNIQQFIDKYIDVCSRSN</sequence>
<organism evidence="2">
    <name type="scientific">Terrestrivirus sp</name>
    <dbReference type="NCBI Taxonomy" id="2487775"/>
    <lineage>
        <taxon>Viruses</taxon>
        <taxon>Varidnaviria</taxon>
        <taxon>Bamfordvirae</taxon>
        <taxon>Nucleocytoviricota</taxon>
        <taxon>Megaviricetes</taxon>
        <taxon>Imitervirales</taxon>
        <taxon>Mimiviridae</taxon>
        <taxon>Klosneuvirinae</taxon>
    </lineage>
</organism>
<dbReference type="EMBL" id="MK071979">
    <property type="protein sequence ID" value="AYV75335.1"/>
    <property type="molecule type" value="Genomic_DNA"/>
</dbReference>
<feature type="domain" description="ATP-grasp" evidence="1">
    <location>
        <begin position="201"/>
        <end position="272"/>
    </location>
</feature>
<dbReference type="SUPFAM" id="SSF56059">
    <property type="entry name" value="Glutathione synthetase ATP-binding domain-like"/>
    <property type="match status" value="2"/>
</dbReference>
<protein>
    <recommendedName>
        <fullName evidence="1">ATP-grasp domain-containing protein</fullName>
    </recommendedName>
</protein>